<dbReference type="InterPro" id="IPR001245">
    <property type="entry name" value="Ser-Thr/Tyr_kinase_cat_dom"/>
</dbReference>
<evidence type="ECO:0000259" key="1">
    <source>
        <dbReference type="PROSITE" id="PS50011"/>
    </source>
</evidence>
<dbReference type="InterPro" id="IPR008271">
    <property type="entry name" value="Ser/Thr_kinase_AS"/>
</dbReference>
<dbReference type="Gene3D" id="1.10.510.10">
    <property type="entry name" value="Transferase(Phosphotransferase) domain 1"/>
    <property type="match status" value="1"/>
</dbReference>
<protein>
    <submittedName>
        <fullName evidence="2">Rho guanine nucleotide exchange factor</fullName>
    </submittedName>
</protein>
<sequence length="365" mass="40606">MAPGPGSKQVEEALKEIFKDESKLERFFEQKGGVAQDWLDNMQLLVDYPGISSSLRSSILRTMLRLSKRSGLHPRCLSINNVQKLGNFPIAAGGFGEVWKGVIGDLRELVCLKVMKVYLNSDLERLSKEYLREAILWRQMKHPNLLPCLGIYELEHTQQLCLVSPWIENGNLVQYLGVTQQEDVDHHTLARDIATGLAYLHSMRIVHGDLKGLNVLITGLSRAVIADFGLSRIADTLGLRMTTSTTRPAGTVRWMAPELLTGGSGTSKASDVYAYACVCYEILTGGCRPFPEMPNEMAVAFHVAQGKRPSKPENTPRLGDEIWALMELCWNADPPSRPTANQVLDQVLNIKAETSFSPAPEWEET</sequence>
<dbReference type="InterPro" id="IPR051681">
    <property type="entry name" value="Ser/Thr_Kinases-Pseudokinases"/>
</dbReference>
<dbReference type="Pfam" id="PF07714">
    <property type="entry name" value="PK_Tyr_Ser-Thr"/>
    <property type="match status" value="1"/>
</dbReference>
<dbReference type="PROSITE" id="PS00108">
    <property type="entry name" value="PROTEIN_KINASE_ST"/>
    <property type="match status" value="1"/>
</dbReference>
<dbReference type="InterPro" id="IPR011009">
    <property type="entry name" value="Kinase-like_dom_sf"/>
</dbReference>
<dbReference type="Proteomes" id="UP001465976">
    <property type="component" value="Unassembled WGS sequence"/>
</dbReference>
<dbReference type="EMBL" id="JBAHYK010003081">
    <property type="protein sequence ID" value="KAL0563966.1"/>
    <property type="molecule type" value="Genomic_DNA"/>
</dbReference>
<dbReference type="PRINTS" id="PR00109">
    <property type="entry name" value="TYRKINASE"/>
</dbReference>
<dbReference type="PANTHER" id="PTHR44329">
    <property type="entry name" value="SERINE/THREONINE-PROTEIN KINASE TNNI3K-RELATED"/>
    <property type="match status" value="1"/>
</dbReference>
<dbReference type="InterPro" id="IPR000719">
    <property type="entry name" value="Prot_kinase_dom"/>
</dbReference>
<dbReference type="PROSITE" id="PS50011">
    <property type="entry name" value="PROTEIN_KINASE_DOM"/>
    <property type="match status" value="1"/>
</dbReference>
<gene>
    <name evidence="2" type="primary">TUS1_39</name>
    <name evidence="2" type="ORF">V5O48_018091</name>
</gene>
<dbReference type="SUPFAM" id="SSF56112">
    <property type="entry name" value="Protein kinase-like (PK-like)"/>
    <property type="match status" value="1"/>
</dbReference>
<comment type="caution">
    <text evidence="2">The sequence shown here is derived from an EMBL/GenBank/DDBJ whole genome shotgun (WGS) entry which is preliminary data.</text>
</comment>
<proteinExistence type="predicted"/>
<dbReference type="SMART" id="SM00220">
    <property type="entry name" value="S_TKc"/>
    <property type="match status" value="1"/>
</dbReference>
<accession>A0ABR3EM46</accession>
<evidence type="ECO:0000313" key="2">
    <source>
        <dbReference type="EMBL" id="KAL0563966.1"/>
    </source>
</evidence>
<reference evidence="2 3" key="1">
    <citation type="submission" date="2024-02" db="EMBL/GenBank/DDBJ databases">
        <title>A draft genome for the cacao thread blight pathogen Marasmius crinis-equi.</title>
        <authorList>
            <person name="Cohen S.P."/>
            <person name="Baruah I.K."/>
            <person name="Amoako-Attah I."/>
            <person name="Bukari Y."/>
            <person name="Meinhardt L.W."/>
            <person name="Bailey B.A."/>
        </authorList>
    </citation>
    <scope>NUCLEOTIDE SEQUENCE [LARGE SCALE GENOMIC DNA]</scope>
    <source>
        <strain evidence="2 3">GH-76</strain>
    </source>
</reference>
<keyword evidence="3" id="KW-1185">Reference proteome</keyword>
<feature type="non-terminal residue" evidence="2">
    <location>
        <position position="365"/>
    </location>
</feature>
<name>A0ABR3EM46_9AGAR</name>
<evidence type="ECO:0000313" key="3">
    <source>
        <dbReference type="Proteomes" id="UP001465976"/>
    </source>
</evidence>
<feature type="domain" description="Protein kinase" evidence="1">
    <location>
        <begin position="84"/>
        <end position="356"/>
    </location>
</feature>
<organism evidence="2 3">
    <name type="scientific">Marasmius crinis-equi</name>
    <dbReference type="NCBI Taxonomy" id="585013"/>
    <lineage>
        <taxon>Eukaryota</taxon>
        <taxon>Fungi</taxon>
        <taxon>Dikarya</taxon>
        <taxon>Basidiomycota</taxon>
        <taxon>Agaricomycotina</taxon>
        <taxon>Agaricomycetes</taxon>
        <taxon>Agaricomycetidae</taxon>
        <taxon>Agaricales</taxon>
        <taxon>Marasmiineae</taxon>
        <taxon>Marasmiaceae</taxon>
        <taxon>Marasmius</taxon>
    </lineage>
</organism>